<evidence type="ECO:0000259" key="2">
    <source>
        <dbReference type="Pfam" id="PF13648"/>
    </source>
</evidence>
<sequence>MKNLLKYYSLLLVCLLFLSSCNNDDEPEVSPIVGTWSFDDFELKSVTVNGQPLVQFLQFLGASQQEALEAEAEIKEIISATANFENTTLNFRSDGTYEIRVNGVIEESGTYELINGNTLLRLLSEGNVDELQVSRLTTNQLTLLIDEEDSGDFLGIGFPVLVRAQLELNLRK</sequence>
<dbReference type="AlphaFoldDB" id="A0A8J3CXT5"/>
<feature type="signal peptide" evidence="1">
    <location>
        <begin position="1"/>
        <end position="24"/>
    </location>
</feature>
<evidence type="ECO:0000313" key="3">
    <source>
        <dbReference type="EMBL" id="GHB45704.1"/>
    </source>
</evidence>
<comment type="caution">
    <text evidence="3">The sequence shown here is derived from an EMBL/GenBank/DDBJ whole genome shotgun (WGS) entry which is preliminary data.</text>
</comment>
<evidence type="ECO:0000313" key="4">
    <source>
        <dbReference type="Proteomes" id="UP000642809"/>
    </source>
</evidence>
<dbReference type="Pfam" id="PF13648">
    <property type="entry name" value="Lipocalin_4"/>
    <property type="match status" value="1"/>
</dbReference>
<name>A0A8J3CXT5_9BACT</name>
<dbReference type="Proteomes" id="UP000642809">
    <property type="component" value="Unassembled WGS sequence"/>
</dbReference>
<gene>
    <name evidence="3" type="ORF">GCM10008106_28430</name>
</gene>
<feature type="domain" description="Lipocalin-like" evidence="2">
    <location>
        <begin position="32"/>
        <end position="143"/>
    </location>
</feature>
<feature type="chain" id="PRO_5035204530" description="Lipocalin-like domain-containing protein" evidence="1">
    <location>
        <begin position="25"/>
        <end position="172"/>
    </location>
</feature>
<organism evidence="3 4">
    <name type="scientific">Mongoliitalea lutea</name>
    <dbReference type="NCBI Taxonomy" id="849756"/>
    <lineage>
        <taxon>Bacteria</taxon>
        <taxon>Pseudomonadati</taxon>
        <taxon>Bacteroidota</taxon>
        <taxon>Cytophagia</taxon>
        <taxon>Cytophagales</taxon>
        <taxon>Cyclobacteriaceae</taxon>
        <taxon>Mongoliitalea</taxon>
    </lineage>
</organism>
<keyword evidence="4" id="KW-1185">Reference proteome</keyword>
<protein>
    <recommendedName>
        <fullName evidence="2">Lipocalin-like domain-containing protein</fullName>
    </recommendedName>
</protein>
<reference evidence="3" key="1">
    <citation type="journal article" date="2014" name="Int. J. Syst. Evol. Microbiol.">
        <title>Complete genome sequence of Corynebacterium casei LMG S-19264T (=DSM 44701T), isolated from a smear-ripened cheese.</title>
        <authorList>
            <consortium name="US DOE Joint Genome Institute (JGI-PGF)"/>
            <person name="Walter F."/>
            <person name="Albersmeier A."/>
            <person name="Kalinowski J."/>
            <person name="Ruckert C."/>
        </authorList>
    </citation>
    <scope>NUCLEOTIDE SEQUENCE</scope>
    <source>
        <strain evidence="3">KCTC 23224</strain>
    </source>
</reference>
<dbReference type="PROSITE" id="PS51257">
    <property type="entry name" value="PROKAR_LIPOPROTEIN"/>
    <property type="match status" value="1"/>
</dbReference>
<keyword evidence="1" id="KW-0732">Signal</keyword>
<evidence type="ECO:0000256" key="1">
    <source>
        <dbReference type="SAM" id="SignalP"/>
    </source>
</evidence>
<dbReference type="RefSeq" id="WP_189583968.1">
    <property type="nucleotide sequence ID" value="NZ_BMYF01000018.1"/>
</dbReference>
<dbReference type="EMBL" id="BMYF01000018">
    <property type="protein sequence ID" value="GHB45704.1"/>
    <property type="molecule type" value="Genomic_DNA"/>
</dbReference>
<accession>A0A8J3CXT5</accession>
<proteinExistence type="predicted"/>
<dbReference type="InterPro" id="IPR024311">
    <property type="entry name" value="Lipocalin-like"/>
</dbReference>
<reference evidence="3" key="2">
    <citation type="submission" date="2020-09" db="EMBL/GenBank/DDBJ databases">
        <authorList>
            <person name="Sun Q."/>
            <person name="Kim S."/>
        </authorList>
    </citation>
    <scope>NUCLEOTIDE SEQUENCE</scope>
    <source>
        <strain evidence="3">KCTC 23224</strain>
    </source>
</reference>